<evidence type="ECO:0000256" key="1">
    <source>
        <dbReference type="SAM" id="SignalP"/>
    </source>
</evidence>
<organism evidence="3 4">
    <name type="scientific">Rhodotorula diobovata</name>
    <dbReference type="NCBI Taxonomy" id="5288"/>
    <lineage>
        <taxon>Eukaryota</taxon>
        <taxon>Fungi</taxon>
        <taxon>Dikarya</taxon>
        <taxon>Basidiomycota</taxon>
        <taxon>Pucciniomycotina</taxon>
        <taxon>Microbotryomycetes</taxon>
        <taxon>Sporidiobolales</taxon>
        <taxon>Sporidiobolaceae</taxon>
        <taxon>Rhodotorula</taxon>
    </lineage>
</organism>
<dbReference type="Pfam" id="PF26113">
    <property type="entry name" value="GH16_XgeA"/>
    <property type="match status" value="1"/>
</dbReference>
<comment type="caution">
    <text evidence="3">The sequence shown here is derived from an EMBL/GenBank/DDBJ whole genome shotgun (WGS) entry which is preliminary data.</text>
</comment>
<accession>A0A5C5G3I6</accession>
<dbReference type="InterPro" id="IPR013320">
    <property type="entry name" value="ConA-like_dom_sf"/>
</dbReference>
<dbReference type="GO" id="GO:0030246">
    <property type="term" value="F:carbohydrate binding"/>
    <property type="evidence" value="ECO:0007669"/>
    <property type="project" value="UniProtKB-KW"/>
</dbReference>
<feature type="signal peptide" evidence="1">
    <location>
        <begin position="1"/>
        <end position="17"/>
    </location>
</feature>
<name>A0A5C5G3I6_9BASI</name>
<proteinExistence type="predicted"/>
<evidence type="ECO:0000313" key="3">
    <source>
        <dbReference type="EMBL" id="TNY23713.1"/>
    </source>
</evidence>
<dbReference type="InterPro" id="IPR000757">
    <property type="entry name" value="Beta-glucanase-like"/>
</dbReference>
<dbReference type="AlphaFoldDB" id="A0A5C5G3I6"/>
<dbReference type="STRING" id="5288.A0A5C5G3I6"/>
<dbReference type="EMBL" id="SOZI01000008">
    <property type="protein sequence ID" value="TNY23713.1"/>
    <property type="molecule type" value="Genomic_DNA"/>
</dbReference>
<dbReference type="Proteomes" id="UP000311382">
    <property type="component" value="Unassembled WGS sequence"/>
</dbReference>
<dbReference type="PANTHER" id="PTHR10963:SF24">
    <property type="entry name" value="GLYCOSIDASE C21B10.07-RELATED"/>
    <property type="match status" value="1"/>
</dbReference>
<keyword evidence="4" id="KW-1185">Reference proteome</keyword>
<feature type="chain" id="PRO_5023107286" evidence="1">
    <location>
        <begin position="18"/>
        <end position="340"/>
    </location>
</feature>
<dbReference type="SUPFAM" id="SSF49899">
    <property type="entry name" value="Concanavalin A-like lectins/glucanases"/>
    <property type="match status" value="1"/>
</dbReference>
<sequence>MRASVLVAALAAGFAYAHAPSSASTHRRSQVKRTSAYSLTGHYAGQDFLDLFNYDTHTSNGGLALYATTSTASDNDLVALKDGKVHLRVHPKADDGKLQAIKLTSKRQYNEGLYIWDIERMPQVCGAWPAIWSTGDNWPAGGEMDLIEFVSRQSMNGMSVHTSPGCWAGSTGYTGEPMLAGSNALNCDAEATSSQGCGFRTAENHTAGVGANYGEAGVYALQWEASGISMWHFPRHEVPSDLKSKNPDPLGWKKPTLHIAESSCSPISAYFKPQRWTINTEICGTWADGTWAQDMSYAGQTEGSCASRTGYSTCAEYVASEARDFKHAYWRIASLSIYNK</sequence>
<keyword evidence="1" id="KW-0732">Signal</keyword>
<gene>
    <name evidence="3" type="ORF">DMC30DRAFT_413839</name>
</gene>
<evidence type="ECO:0000313" key="4">
    <source>
        <dbReference type="Proteomes" id="UP000311382"/>
    </source>
</evidence>
<dbReference type="InterPro" id="IPR050546">
    <property type="entry name" value="Glycosyl_Hydrlase_16"/>
</dbReference>
<dbReference type="GO" id="GO:0004553">
    <property type="term" value="F:hydrolase activity, hydrolyzing O-glycosyl compounds"/>
    <property type="evidence" value="ECO:0007669"/>
    <property type="project" value="InterPro"/>
</dbReference>
<feature type="domain" description="GH16" evidence="2">
    <location>
        <begin position="14"/>
        <end position="295"/>
    </location>
</feature>
<dbReference type="PROSITE" id="PS51762">
    <property type="entry name" value="GH16_2"/>
    <property type="match status" value="1"/>
</dbReference>
<reference evidence="3 4" key="1">
    <citation type="submission" date="2019-03" db="EMBL/GenBank/DDBJ databases">
        <title>Rhodosporidium diobovatum UCD-FST 08-225 genome sequencing, assembly, and annotation.</title>
        <authorList>
            <person name="Fakankun I.U."/>
            <person name="Fristensky B."/>
            <person name="Levin D.B."/>
        </authorList>
    </citation>
    <scope>NUCLEOTIDE SEQUENCE [LARGE SCALE GENOMIC DNA]</scope>
    <source>
        <strain evidence="3 4">UCD-FST 08-225</strain>
    </source>
</reference>
<dbReference type="PANTHER" id="PTHR10963">
    <property type="entry name" value="GLYCOSYL HYDROLASE-RELATED"/>
    <property type="match status" value="1"/>
</dbReference>
<dbReference type="GO" id="GO:0009251">
    <property type="term" value="P:glucan catabolic process"/>
    <property type="evidence" value="ECO:0007669"/>
    <property type="project" value="TreeGrafter"/>
</dbReference>
<keyword evidence="3" id="KW-0430">Lectin</keyword>
<protein>
    <submittedName>
        <fullName evidence="3">Concanavalin A-like lectin/glucanase domain-containing protein</fullName>
    </submittedName>
</protein>
<evidence type="ECO:0000259" key="2">
    <source>
        <dbReference type="PROSITE" id="PS51762"/>
    </source>
</evidence>
<dbReference type="Gene3D" id="2.60.120.200">
    <property type="match status" value="1"/>
</dbReference>
<dbReference type="OrthoDB" id="192832at2759"/>